<dbReference type="PANTHER" id="PTHR33221:SF5">
    <property type="entry name" value="HTH-TYPE TRANSCRIPTIONAL REGULATOR ISCR"/>
    <property type="match status" value="1"/>
</dbReference>
<evidence type="ECO:0008006" key="3">
    <source>
        <dbReference type="Google" id="ProtNLM"/>
    </source>
</evidence>
<dbReference type="GO" id="GO:0005829">
    <property type="term" value="C:cytosol"/>
    <property type="evidence" value="ECO:0007669"/>
    <property type="project" value="TreeGrafter"/>
</dbReference>
<accession>A0A0F9G8Z7</accession>
<protein>
    <recommendedName>
        <fullName evidence="3">Rrf2 family transcriptional regulator</fullName>
    </recommendedName>
</protein>
<dbReference type="Gene3D" id="1.10.10.10">
    <property type="entry name" value="Winged helix-like DNA-binding domain superfamily/Winged helix DNA-binding domain"/>
    <property type="match status" value="1"/>
</dbReference>
<dbReference type="InterPro" id="IPR000944">
    <property type="entry name" value="Tscrpt_reg_Rrf2"/>
</dbReference>
<dbReference type="PROSITE" id="PS51197">
    <property type="entry name" value="HTH_RRF2_2"/>
    <property type="match status" value="1"/>
</dbReference>
<dbReference type="PANTHER" id="PTHR33221">
    <property type="entry name" value="WINGED HELIX-TURN-HELIX TRANSCRIPTIONAL REGULATOR, RRF2 FAMILY"/>
    <property type="match status" value="1"/>
</dbReference>
<evidence type="ECO:0000256" key="1">
    <source>
        <dbReference type="ARBA" id="ARBA00023125"/>
    </source>
</evidence>
<reference evidence="2" key="1">
    <citation type="journal article" date="2015" name="Nature">
        <title>Complex archaea that bridge the gap between prokaryotes and eukaryotes.</title>
        <authorList>
            <person name="Spang A."/>
            <person name="Saw J.H."/>
            <person name="Jorgensen S.L."/>
            <person name="Zaremba-Niedzwiedzka K."/>
            <person name="Martijn J."/>
            <person name="Lind A.E."/>
            <person name="van Eijk R."/>
            <person name="Schleper C."/>
            <person name="Guy L."/>
            <person name="Ettema T.J."/>
        </authorList>
    </citation>
    <scope>NUCLEOTIDE SEQUENCE</scope>
</reference>
<dbReference type="Pfam" id="PF02082">
    <property type="entry name" value="Rrf2"/>
    <property type="match status" value="1"/>
</dbReference>
<name>A0A0F9G8Z7_9ZZZZ</name>
<dbReference type="EMBL" id="LAZR01018701">
    <property type="protein sequence ID" value="KKL95339.1"/>
    <property type="molecule type" value="Genomic_DNA"/>
</dbReference>
<dbReference type="InterPro" id="IPR036388">
    <property type="entry name" value="WH-like_DNA-bd_sf"/>
</dbReference>
<proteinExistence type="predicted"/>
<dbReference type="NCBIfam" id="TIGR00738">
    <property type="entry name" value="rrf2_super"/>
    <property type="match status" value="1"/>
</dbReference>
<evidence type="ECO:0000313" key="2">
    <source>
        <dbReference type="EMBL" id="KKL95339.1"/>
    </source>
</evidence>
<organism evidence="2">
    <name type="scientific">marine sediment metagenome</name>
    <dbReference type="NCBI Taxonomy" id="412755"/>
    <lineage>
        <taxon>unclassified sequences</taxon>
        <taxon>metagenomes</taxon>
        <taxon>ecological metagenomes</taxon>
    </lineage>
</organism>
<dbReference type="GO" id="GO:0003700">
    <property type="term" value="F:DNA-binding transcription factor activity"/>
    <property type="evidence" value="ECO:0007669"/>
    <property type="project" value="TreeGrafter"/>
</dbReference>
<dbReference type="GO" id="GO:0003677">
    <property type="term" value="F:DNA binding"/>
    <property type="evidence" value="ECO:0007669"/>
    <property type="project" value="UniProtKB-KW"/>
</dbReference>
<dbReference type="SUPFAM" id="SSF46785">
    <property type="entry name" value="Winged helix' DNA-binding domain"/>
    <property type="match status" value="1"/>
</dbReference>
<dbReference type="AlphaFoldDB" id="A0A0F9G8Z7"/>
<gene>
    <name evidence="2" type="ORF">LCGC14_1855570</name>
</gene>
<dbReference type="InterPro" id="IPR036390">
    <property type="entry name" value="WH_DNA-bd_sf"/>
</dbReference>
<keyword evidence="1" id="KW-0238">DNA-binding</keyword>
<sequence length="127" mass="14093">MKISKAAAYSLHALMYMVRHITQLPATTNTIAKAEGIPLESLPKIFQQLTNAGFVKAAKDKNKGYVFAKPPEEINLLELFELIEGESLFDDCLLRHCECGGTADNCCIFAMWLNATKKIKQLLAETS</sequence>
<comment type="caution">
    <text evidence="2">The sequence shown here is derived from an EMBL/GenBank/DDBJ whole genome shotgun (WGS) entry which is preliminary data.</text>
</comment>